<feature type="domain" description="DinB-like" evidence="1">
    <location>
        <begin position="13"/>
        <end position="156"/>
    </location>
</feature>
<protein>
    <recommendedName>
        <fullName evidence="1">DinB-like domain-containing protein</fullName>
    </recommendedName>
</protein>
<proteinExistence type="predicted"/>
<evidence type="ECO:0000313" key="2">
    <source>
        <dbReference type="EMBL" id="ACB60833.1"/>
    </source>
</evidence>
<dbReference type="Pfam" id="PF12867">
    <property type="entry name" value="DinB_2"/>
    <property type="match status" value="1"/>
</dbReference>
<keyword evidence="3" id="KW-1185">Reference proteome</keyword>
<dbReference type="Proteomes" id="UP000001681">
    <property type="component" value="Chromosome"/>
</dbReference>
<accession>B1YFF7</accession>
<dbReference type="EMBL" id="CP001022">
    <property type="protein sequence ID" value="ACB60833.1"/>
    <property type="molecule type" value="Genomic_DNA"/>
</dbReference>
<dbReference type="eggNOG" id="ENOG50313EY">
    <property type="taxonomic scope" value="Bacteria"/>
</dbReference>
<organism evidence="2 3">
    <name type="scientific">Exiguobacterium sibiricum (strain DSM 17290 / CCUG 55495 / CIP 109462 / JCM 13490 / 255-15)</name>
    <dbReference type="NCBI Taxonomy" id="262543"/>
    <lineage>
        <taxon>Bacteria</taxon>
        <taxon>Bacillati</taxon>
        <taxon>Bacillota</taxon>
        <taxon>Bacilli</taxon>
        <taxon>Bacillales</taxon>
        <taxon>Bacillales Family XII. Incertae Sedis</taxon>
        <taxon>Exiguobacterium</taxon>
    </lineage>
</organism>
<evidence type="ECO:0000259" key="1">
    <source>
        <dbReference type="Pfam" id="PF12867"/>
    </source>
</evidence>
<reference evidence="2 3" key="2">
    <citation type="journal article" date="2008" name="BMC Genomics">
        <title>Architecture of thermal adaptation in an Exiguobacterium sibiricum strain isolated from 3 million year old permafrost: a genome and transcriptome approach.</title>
        <authorList>
            <person name="Rodrigues D.F."/>
            <person name="Ivanova N."/>
            <person name="He Z."/>
            <person name="Huebner M."/>
            <person name="Zhou J."/>
            <person name="Tiedje J.M."/>
        </authorList>
    </citation>
    <scope>NUCLEOTIDE SEQUENCE [LARGE SCALE GENOMIC DNA]</scope>
    <source>
        <strain evidence="3">DSM 17290 / CIP 109462 / JCM 13490 / 255-15</strain>
    </source>
</reference>
<dbReference type="HOGENOM" id="CLU_120523_0_0_9"/>
<dbReference type="SUPFAM" id="SSF109854">
    <property type="entry name" value="DinB/YfiT-like putative metalloenzymes"/>
    <property type="match status" value="1"/>
</dbReference>
<evidence type="ECO:0000313" key="3">
    <source>
        <dbReference type="Proteomes" id="UP000001681"/>
    </source>
</evidence>
<dbReference type="Gene3D" id="1.20.120.450">
    <property type="entry name" value="dinb family like domain"/>
    <property type="match status" value="1"/>
</dbReference>
<dbReference type="InterPro" id="IPR034660">
    <property type="entry name" value="DinB/YfiT-like"/>
</dbReference>
<dbReference type="OrthoDB" id="1495892at2"/>
<dbReference type="RefSeq" id="WP_012370254.1">
    <property type="nucleotide sequence ID" value="NC_010556.1"/>
</dbReference>
<name>B1YFF7_EXIS2</name>
<dbReference type="STRING" id="262543.Exig_1361"/>
<reference evidence="3" key="3">
    <citation type="submission" date="2008-04" db="EMBL/GenBank/DDBJ databases">
        <title>Complete sequence of chromosome of Exiguobacterium sibiricum 255-15.</title>
        <authorList>
            <consortium name="US DOE Joint Genome Institute"/>
            <person name="Copeland A."/>
            <person name="Lucas S."/>
            <person name="Lapidus A."/>
            <person name="Glavina del Rio T."/>
            <person name="Dalin E."/>
            <person name="Tice H."/>
            <person name="Bruce D."/>
            <person name="Goodwin L."/>
            <person name="Pitluck S."/>
            <person name="Kiss H."/>
            <person name="Chertkov O."/>
            <person name="Monk C."/>
            <person name="Brettin T."/>
            <person name="Detter J.C."/>
            <person name="Han C."/>
            <person name="Kuske C.R."/>
            <person name="Schmutz J."/>
            <person name="Larimer F."/>
            <person name="Land M."/>
            <person name="Hauser L."/>
            <person name="Kyrpides N."/>
            <person name="Mikhailova N."/>
            <person name="Vishnivetskaya T."/>
            <person name="Rodrigues D.F."/>
            <person name="Gilichinsky D."/>
            <person name="Tiedje J."/>
            <person name="Richardson P."/>
        </authorList>
    </citation>
    <scope>NUCLEOTIDE SEQUENCE [LARGE SCALE GENOMIC DNA]</scope>
    <source>
        <strain evidence="3">DSM 17290 / CIP 109462 / JCM 13490 / 255-15</strain>
    </source>
</reference>
<gene>
    <name evidence="2" type="ordered locus">Exig_1361</name>
</gene>
<dbReference type="InterPro" id="IPR024775">
    <property type="entry name" value="DinB-like"/>
</dbReference>
<dbReference type="AlphaFoldDB" id="B1YFF7"/>
<reference evidence="2 3" key="1">
    <citation type="journal article" date="2006" name="Extremophiles">
        <title>Characterization of Exiguobacterium isolates from the Siberian permafrost. Description of Exiguobacterium sibiricum sp. nov.</title>
        <authorList>
            <person name="Rodrigues D.F."/>
            <person name="Goris J."/>
            <person name="Vishnivetskaya T."/>
            <person name="Gilichinsky D."/>
            <person name="Thomashow M.F."/>
            <person name="Tiedje J.M."/>
        </authorList>
    </citation>
    <scope>NUCLEOTIDE SEQUENCE [LARGE SCALE GENOMIC DNA]</scope>
    <source>
        <strain evidence="3">DSM 17290 / CIP 109462 / JCM 13490 / 255-15</strain>
    </source>
</reference>
<sequence length="166" mass="19575">MTGIDCLLHLYQELDRYTEDQIHHISQPGVWSLGQMYDHILLVAHEYLDEVGNCASLTTDTADGKTPFGEELFRQQAFPPIKIRLPDEMNAPPDNTDSRDRLKQRLLELVKRMEDWSQQLGQIEPQRKSRHGGFGWLNAQEWYQLIEMHTRHHFRQKKELEQVLPD</sequence>
<dbReference type="KEGG" id="esi:Exig_1361"/>